<evidence type="ECO:0000256" key="5">
    <source>
        <dbReference type="ARBA" id="ARBA00022980"/>
    </source>
</evidence>
<dbReference type="GO" id="GO:0003735">
    <property type="term" value="F:structural constituent of ribosome"/>
    <property type="evidence" value="ECO:0007669"/>
    <property type="project" value="InterPro"/>
</dbReference>
<dbReference type="PANTHER" id="PTHR11655:SF14">
    <property type="entry name" value="LARGE RIBOSOMAL SUBUNIT PROTEIN UL6M"/>
    <property type="match status" value="1"/>
</dbReference>
<dbReference type="HAMAP" id="MF_01365_B">
    <property type="entry name" value="Ribosomal_uL6_B"/>
    <property type="match status" value="1"/>
</dbReference>
<dbReference type="InterPro" id="IPR002358">
    <property type="entry name" value="Ribosomal_uL6_CS"/>
</dbReference>
<dbReference type="PRINTS" id="PR00059">
    <property type="entry name" value="RIBOSOMALL6"/>
</dbReference>
<evidence type="ECO:0000256" key="6">
    <source>
        <dbReference type="ARBA" id="ARBA00023274"/>
    </source>
</evidence>
<proteinExistence type="inferred from homology"/>
<keyword evidence="5 10" id="KW-0689">Ribosomal protein</keyword>
<dbReference type="NCBIfam" id="TIGR00060">
    <property type="entry name" value="L18_bact"/>
    <property type="match status" value="1"/>
</dbReference>
<dbReference type="CDD" id="cd00432">
    <property type="entry name" value="Ribosomal_L18_L5e"/>
    <property type="match status" value="1"/>
</dbReference>
<dbReference type="GO" id="GO:0002181">
    <property type="term" value="P:cytoplasmic translation"/>
    <property type="evidence" value="ECO:0007669"/>
    <property type="project" value="TreeGrafter"/>
</dbReference>
<evidence type="ECO:0000256" key="4">
    <source>
        <dbReference type="ARBA" id="ARBA00022884"/>
    </source>
</evidence>
<feature type="domain" description="Large ribosomal subunit protein uL6 alpha-beta" evidence="12">
    <location>
        <begin position="91"/>
        <end position="166"/>
    </location>
</feature>
<keyword evidence="14" id="KW-1185">Reference proteome</keyword>
<evidence type="ECO:0000313" key="14">
    <source>
        <dbReference type="Proteomes" id="UP001151287"/>
    </source>
</evidence>
<evidence type="ECO:0000256" key="3">
    <source>
        <dbReference type="ARBA" id="ARBA00022730"/>
    </source>
</evidence>
<protein>
    <recommendedName>
        <fullName evidence="7">Large ribosomal subunit protein uL18c</fullName>
    </recommendedName>
    <alternativeName>
        <fullName evidence="9">CL18</fullName>
    </alternativeName>
    <alternativeName>
        <fullName evidence="8">Large ribosomal subunit protein uL6c</fullName>
    </alternativeName>
</protein>
<evidence type="ECO:0000256" key="11">
    <source>
        <dbReference type="SAM" id="MobiDB-lite"/>
    </source>
</evidence>
<evidence type="ECO:0000256" key="10">
    <source>
        <dbReference type="RuleBase" id="RU003869"/>
    </source>
</evidence>
<evidence type="ECO:0000256" key="2">
    <source>
        <dbReference type="ARBA" id="ARBA00009356"/>
    </source>
</evidence>
<dbReference type="InterPro" id="IPR004389">
    <property type="entry name" value="Ribosomal_uL18_bac-type"/>
</dbReference>
<dbReference type="SUPFAM" id="SSF53137">
    <property type="entry name" value="Translational machinery components"/>
    <property type="match status" value="1"/>
</dbReference>
<comment type="similarity">
    <text evidence="2 10">Belongs to the universal ribosomal protein uL6 family.</text>
</comment>
<dbReference type="Gene3D" id="3.30.420.100">
    <property type="match status" value="1"/>
</dbReference>
<comment type="similarity">
    <text evidence="1">Belongs to the universal ribosomal protein uL18 family.</text>
</comment>
<name>A0A9Q0BZV6_9POAL</name>
<reference evidence="13" key="1">
    <citation type="journal article" date="2022" name="Cell">
        <title>Repeat-based holocentromeres influence genome architecture and karyotype evolution.</title>
        <authorList>
            <person name="Hofstatter P.G."/>
            <person name="Thangavel G."/>
            <person name="Lux T."/>
            <person name="Neumann P."/>
            <person name="Vondrak T."/>
            <person name="Novak P."/>
            <person name="Zhang M."/>
            <person name="Costa L."/>
            <person name="Castellani M."/>
            <person name="Scott A."/>
            <person name="Toegelov H."/>
            <person name="Fuchs J."/>
            <person name="Mata-Sucre Y."/>
            <person name="Dias Y."/>
            <person name="Vanzela A.L.L."/>
            <person name="Huettel B."/>
            <person name="Almeida C.C.S."/>
            <person name="Simkova H."/>
            <person name="Souza G."/>
            <person name="Pedrosa-Harand A."/>
            <person name="Macas J."/>
            <person name="Mayer K.F.X."/>
            <person name="Houben A."/>
            <person name="Marques A."/>
        </authorList>
    </citation>
    <scope>NUCLEOTIDE SEQUENCE</scope>
    <source>
        <strain evidence="13">RhyBre1mFocal</strain>
    </source>
</reference>
<dbReference type="FunFam" id="3.90.930.12:FF:000001">
    <property type="entry name" value="50S ribosomal protein L6"/>
    <property type="match status" value="1"/>
</dbReference>
<dbReference type="InterPro" id="IPR036789">
    <property type="entry name" value="Ribosomal_uL6-like_a/b-dom_sf"/>
</dbReference>
<dbReference type="InterPro" id="IPR005484">
    <property type="entry name" value="Ribosomal_uL18_bac/plant/anim"/>
</dbReference>
<dbReference type="AlphaFoldDB" id="A0A9Q0BZV6"/>
<keyword evidence="4" id="KW-0694">RNA-binding</keyword>
<dbReference type="InterPro" id="IPR000702">
    <property type="entry name" value="Ribosomal_uL6-like"/>
</dbReference>
<gene>
    <name evidence="13" type="ORF">LUZ63_020240</name>
</gene>
<evidence type="ECO:0000259" key="12">
    <source>
        <dbReference type="Pfam" id="PF00347"/>
    </source>
</evidence>
<feature type="domain" description="Large ribosomal subunit protein uL6 alpha-beta" evidence="12">
    <location>
        <begin position="11"/>
        <end position="83"/>
    </location>
</feature>
<dbReference type="PANTHER" id="PTHR11655">
    <property type="entry name" value="60S/50S RIBOSOMAL PROTEIN L6/L9"/>
    <property type="match status" value="1"/>
</dbReference>
<dbReference type="NCBIfam" id="TIGR03654">
    <property type="entry name" value="L6_bact"/>
    <property type="match status" value="1"/>
</dbReference>
<dbReference type="Pfam" id="PF00861">
    <property type="entry name" value="Ribosomal_L18p"/>
    <property type="match status" value="1"/>
</dbReference>
<dbReference type="Pfam" id="PF00347">
    <property type="entry name" value="Ribosomal_L6"/>
    <property type="match status" value="2"/>
</dbReference>
<evidence type="ECO:0000256" key="7">
    <source>
        <dbReference type="ARBA" id="ARBA00035303"/>
    </source>
</evidence>
<keyword evidence="6 10" id="KW-0687">Ribonucleoprotein</keyword>
<dbReference type="OrthoDB" id="540873at2759"/>
<dbReference type="FunFam" id="3.30.420.100:FF:000001">
    <property type="entry name" value="50S ribosomal protein L18"/>
    <property type="match status" value="1"/>
</dbReference>
<sequence length="278" mass="30072">MSRIGKLPVTIPSGVDVSIEQATVKVKGPKGELAHTVAAPISVVRDEDGTLKVERPDDERESRSLHGLTRTLINNMVLGVTEGFEKKLEIVGVGYRVIAKGPTQLEFQLGYSHPITVDAPEGITFTVENPTHLGVVGIDKQLVGEVAANIRKLRKPEPYKGKGVRYAGEHRRQVRGRKKVSGTAERPRLVVTRSSKHITVQVVDDLVGRTLAYASTMEADLRGSGDDKTAKAKRVGELVAERAKAEGVESVVFDRAGNRYHGRVAALADAAREGGLTF</sequence>
<keyword evidence="3" id="KW-0699">rRNA-binding</keyword>
<dbReference type="GO" id="GO:0022625">
    <property type="term" value="C:cytosolic large ribosomal subunit"/>
    <property type="evidence" value="ECO:0007669"/>
    <property type="project" value="TreeGrafter"/>
</dbReference>
<dbReference type="GO" id="GO:0019843">
    <property type="term" value="F:rRNA binding"/>
    <property type="evidence" value="ECO:0007669"/>
    <property type="project" value="UniProtKB-KW"/>
</dbReference>
<dbReference type="Gene3D" id="3.90.930.12">
    <property type="entry name" value="Ribosomal protein L6, alpha-beta domain"/>
    <property type="match status" value="2"/>
</dbReference>
<evidence type="ECO:0000256" key="8">
    <source>
        <dbReference type="ARBA" id="ARBA00069413"/>
    </source>
</evidence>
<accession>A0A9Q0BZV6</accession>
<comment type="caution">
    <text evidence="13">The sequence shown here is derived from an EMBL/GenBank/DDBJ whole genome shotgun (WGS) entry which is preliminary data.</text>
</comment>
<dbReference type="InterPro" id="IPR019906">
    <property type="entry name" value="Ribosomal_uL6_bac-type"/>
</dbReference>
<dbReference type="InterPro" id="IPR020040">
    <property type="entry name" value="Ribosomal_uL6_a/b-dom"/>
</dbReference>
<evidence type="ECO:0000256" key="9">
    <source>
        <dbReference type="ARBA" id="ARBA00082729"/>
    </source>
</evidence>
<organism evidence="13 14">
    <name type="scientific">Rhynchospora breviuscula</name>
    <dbReference type="NCBI Taxonomy" id="2022672"/>
    <lineage>
        <taxon>Eukaryota</taxon>
        <taxon>Viridiplantae</taxon>
        <taxon>Streptophyta</taxon>
        <taxon>Embryophyta</taxon>
        <taxon>Tracheophyta</taxon>
        <taxon>Spermatophyta</taxon>
        <taxon>Magnoliopsida</taxon>
        <taxon>Liliopsida</taxon>
        <taxon>Poales</taxon>
        <taxon>Cyperaceae</taxon>
        <taxon>Cyperoideae</taxon>
        <taxon>Rhynchosporeae</taxon>
        <taxon>Rhynchospora</taxon>
    </lineage>
</organism>
<feature type="region of interest" description="Disordered" evidence="11">
    <location>
        <begin position="161"/>
        <end position="184"/>
    </location>
</feature>
<evidence type="ECO:0000256" key="1">
    <source>
        <dbReference type="ARBA" id="ARBA00007116"/>
    </source>
</evidence>
<dbReference type="HAMAP" id="MF_01337_B">
    <property type="entry name" value="Ribosomal_uL18_B"/>
    <property type="match status" value="1"/>
</dbReference>
<dbReference type="PROSITE" id="PS00525">
    <property type="entry name" value="RIBOSOMAL_L6_1"/>
    <property type="match status" value="1"/>
</dbReference>
<dbReference type="FunFam" id="3.90.930.12:FF:000002">
    <property type="entry name" value="50S ribosomal protein L6"/>
    <property type="match status" value="1"/>
</dbReference>
<dbReference type="InterPro" id="IPR057268">
    <property type="entry name" value="Ribosomal_L18"/>
</dbReference>
<dbReference type="EMBL" id="JAMQYH010000029">
    <property type="protein sequence ID" value="KAJ1684485.1"/>
    <property type="molecule type" value="Genomic_DNA"/>
</dbReference>
<dbReference type="Proteomes" id="UP001151287">
    <property type="component" value="Unassembled WGS sequence"/>
</dbReference>
<dbReference type="SUPFAM" id="SSF56053">
    <property type="entry name" value="Ribosomal protein L6"/>
    <property type="match status" value="2"/>
</dbReference>
<evidence type="ECO:0000313" key="13">
    <source>
        <dbReference type="EMBL" id="KAJ1684485.1"/>
    </source>
</evidence>